<dbReference type="EMBL" id="CP001001">
    <property type="protein sequence ID" value="ACB23161.1"/>
    <property type="molecule type" value="Genomic_DNA"/>
</dbReference>
<protein>
    <submittedName>
        <fullName evidence="2">Uncharacterized protein</fullName>
    </submittedName>
</protein>
<evidence type="ECO:0000256" key="1">
    <source>
        <dbReference type="SAM" id="MobiDB-lite"/>
    </source>
</evidence>
<proteinExistence type="predicted"/>
<gene>
    <name evidence="2" type="ordered locus">Mrad2831_1152</name>
</gene>
<evidence type="ECO:0000313" key="2">
    <source>
        <dbReference type="EMBL" id="ACB23161.1"/>
    </source>
</evidence>
<dbReference type="RefSeq" id="WP_012318151.1">
    <property type="nucleotide sequence ID" value="NC_010505.1"/>
</dbReference>
<dbReference type="KEGG" id="mrd:Mrad2831_1152"/>
<reference evidence="2 3" key="1">
    <citation type="submission" date="2008-03" db="EMBL/GenBank/DDBJ databases">
        <title>Complete sequence of chromosome of Methylobacterium radiotolerans JCM 2831.</title>
        <authorList>
            <consortium name="US DOE Joint Genome Institute"/>
            <person name="Copeland A."/>
            <person name="Lucas S."/>
            <person name="Lapidus A."/>
            <person name="Glavina del Rio T."/>
            <person name="Dalin E."/>
            <person name="Tice H."/>
            <person name="Bruce D."/>
            <person name="Goodwin L."/>
            <person name="Pitluck S."/>
            <person name="Kiss H."/>
            <person name="Brettin T."/>
            <person name="Detter J.C."/>
            <person name="Han C."/>
            <person name="Kuske C.R."/>
            <person name="Schmutz J."/>
            <person name="Larimer F."/>
            <person name="Land M."/>
            <person name="Hauser L."/>
            <person name="Kyrpides N."/>
            <person name="Mikhailova N."/>
            <person name="Marx C.J."/>
            <person name="Richardson P."/>
        </authorList>
    </citation>
    <scope>NUCLEOTIDE SEQUENCE [LARGE SCALE GENOMIC DNA]</scope>
    <source>
        <strain evidence="3">ATCC 27329 / DSM 1819 / JCM 2831 / NBRC 15690 / NCIMB 10815 / 0-1</strain>
    </source>
</reference>
<feature type="region of interest" description="Disordered" evidence="1">
    <location>
        <begin position="1"/>
        <end position="21"/>
    </location>
</feature>
<dbReference type="AlphaFoldDB" id="B1M1X6"/>
<name>B1M1X6_METRJ</name>
<feature type="compositionally biased region" description="Basic residues" evidence="1">
    <location>
        <begin position="1"/>
        <end position="11"/>
    </location>
</feature>
<accession>B1M1X6</accession>
<dbReference type="GeneID" id="6137170"/>
<organism evidence="2 3">
    <name type="scientific">Methylobacterium radiotolerans (strain ATCC 27329 / DSM 1819 / JCM 2831 / NBRC 15690 / NCIMB 10815 / 0-1)</name>
    <dbReference type="NCBI Taxonomy" id="426355"/>
    <lineage>
        <taxon>Bacteria</taxon>
        <taxon>Pseudomonadati</taxon>
        <taxon>Pseudomonadota</taxon>
        <taxon>Alphaproteobacteria</taxon>
        <taxon>Hyphomicrobiales</taxon>
        <taxon>Methylobacteriaceae</taxon>
        <taxon>Methylobacterium</taxon>
    </lineage>
</organism>
<sequence length="83" mass="8730">MQAWRSIRKPRPGSSPGALKREVDANLTLEAQIDAAMARFTLDGSSRPAGEGSPGLLLTVASFRQALRIALVMTHTLPTAGGS</sequence>
<dbReference type="Proteomes" id="UP000006589">
    <property type="component" value="Chromosome"/>
</dbReference>
<dbReference type="HOGENOM" id="CLU_2538722_0_0_5"/>
<evidence type="ECO:0000313" key="3">
    <source>
        <dbReference type="Proteomes" id="UP000006589"/>
    </source>
</evidence>